<proteinExistence type="predicted"/>
<dbReference type="InterPro" id="IPR034660">
    <property type="entry name" value="DinB/YfiT-like"/>
</dbReference>
<evidence type="ECO:0000313" key="3">
    <source>
        <dbReference type="Proteomes" id="UP000548476"/>
    </source>
</evidence>
<evidence type="ECO:0000259" key="1">
    <source>
        <dbReference type="Pfam" id="PF11716"/>
    </source>
</evidence>
<dbReference type="SUPFAM" id="SSF109854">
    <property type="entry name" value="DinB/YfiT-like putative metalloenzymes"/>
    <property type="match status" value="1"/>
</dbReference>
<dbReference type="RefSeq" id="WP_184786854.1">
    <property type="nucleotide sequence ID" value="NZ_BONT01000013.1"/>
</dbReference>
<feature type="domain" description="Mycothiol-dependent maleylpyruvate isomerase metal-binding" evidence="1">
    <location>
        <begin position="14"/>
        <end position="150"/>
    </location>
</feature>
<gene>
    <name evidence="2" type="ORF">HNR73_001862</name>
</gene>
<name>A0A841FKC7_9ACTN</name>
<dbReference type="EMBL" id="JACHGT010000003">
    <property type="protein sequence ID" value="MBB6034012.1"/>
    <property type="molecule type" value="Genomic_DNA"/>
</dbReference>
<dbReference type="Pfam" id="PF11716">
    <property type="entry name" value="MDMPI_N"/>
    <property type="match status" value="1"/>
</dbReference>
<organism evidence="2 3">
    <name type="scientific">Phytomonospora endophytica</name>
    <dbReference type="NCBI Taxonomy" id="714109"/>
    <lineage>
        <taxon>Bacteria</taxon>
        <taxon>Bacillati</taxon>
        <taxon>Actinomycetota</taxon>
        <taxon>Actinomycetes</taxon>
        <taxon>Micromonosporales</taxon>
        <taxon>Micromonosporaceae</taxon>
        <taxon>Phytomonospora</taxon>
    </lineage>
</organism>
<keyword evidence="3" id="KW-1185">Reference proteome</keyword>
<dbReference type="GO" id="GO:0046872">
    <property type="term" value="F:metal ion binding"/>
    <property type="evidence" value="ECO:0007669"/>
    <property type="project" value="InterPro"/>
</dbReference>
<reference evidence="2 3" key="1">
    <citation type="submission" date="2020-08" db="EMBL/GenBank/DDBJ databases">
        <title>Genomic Encyclopedia of Type Strains, Phase IV (KMG-IV): sequencing the most valuable type-strain genomes for metagenomic binning, comparative biology and taxonomic classification.</title>
        <authorList>
            <person name="Goeker M."/>
        </authorList>
    </citation>
    <scope>NUCLEOTIDE SEQUENCE [LARGE SCALE GENOMIC DNA]</scope>
    <source>
        <strain evidence="2 3">YIM 65646</strain>
    </source>
</reference>
<dbReference type="InterPro" id="IPR024344">
    <property type="entry name" value="MDMPI_metal-binding"/>
</dbReference>
<dbReference type="Proteomes" id="UP000548476">
    <property type="component" value="Unassembled WGS sequence"/>
</dbReference>
<sequence length="212" mass="22547">MPESPGPVTPDDVRAAVALCSDALGGVLDADWSARAGELTWSCWDTAEHLADDLFAYAGQLGPRRPPLDTHVAFAWKRKTPGGPASSVFGDPEAGPAGLVQIIEACGTFLSAVVATVSPDTRAHHVHGVADPEGFAAMGVVETLVHTHDLSLGLGFAWAPPPELCARVLYRLFPAVPVDTDPWATLLWATGRGELPGRPRLTDWRWFGEPRG</sequence>
<evidence type="ECO:0000313" key="2">
    <source>
        <dbReference type="EMBL" id="MBB6034012.1"/>
    </source>
</evidence>
<accession>A0A841FKC7</accession>
<dbReference type="Gene3D" id="1.20.120.450">
    <property type="entry name" value="dinb family like domain"/>
    <property type="match status" value="1"/>
</dbReference>
<comment type="caution">
    <text evidence="2">The sequence shown here is derived from an EMBL/GenBank/DDBJ whole genome shotgun (WGS) entry which is preliminary data.</text>
</comment>
<protein>
    <recommendedName>
        <fullName evidence="1">Mycothiol-dependent maleylpyruvate isomerase metal-binding domain-containing protein</fullName>
    </recommendedName>
</protein>
<dbReference type="AlphaFoldDB" id="A0A841FKC7"/>